<keyword evidence="1" id="KW-0472">Membrane</keyword>
<keyword evidence="3" id="KW-1185">Reference proteome</keyword>
<dbReference type="RefSeq" id="XP_002678962.1">
    <property type="nucleotide sequence ID" value="XM_002678916.1"/>
</dbReference>
<dbReference type="Proteomes" id="UP000006671">
    <property type="component" value="Unassembled WGS sequence"/>
</dbReference>
<dbReference type="OrthoDB" id="10448422at2759"/>
<sequence>MIHESPTYSNDSSPSALVLADSQFSSSPIETEEEKYIQQQYINRKLKKEGITTGNQFLSRFSEKHSTQQCLLGCIITSGLICFSLFCMGIVLLFIFSVVSFTIIDYGNYNFQKTCSVLDISCNDSQLCRGILSYGGKNYTSQDEYPLDCNVWKEVRKGISVPCYFNKAEKLSMLYPLVVFDDWSLLISSSSLMVLVPISGLICAILMICSVKHGNVWGKNSKINR</sequence>
<dbReference type="GeneID" id="8851389"/>
<accession>D2V9Z0</accession>
<organism evidence="3">
    <name type="scientific">Naegleria gruberi</name>
    <name type="common">Amoeba</name>
    <dbReference type="NCBI Taxonomy" id="5762"/>
    <lineage>
        <taxon>Eukaryota</taxon>
        <taxon>Discoba</taxon>
        <taxon>Heterolobosea</taxon>
        <taxon>Tetramitia</taxon>
        <taxon>Eutetramitia</taxon>
        <taxon>Vahlkampfiidae</taxon>
        <taxon>Naegleria</taxon>
    </lineage>
</organism>
<dbReference type="InParanoid" id="D2V9Z0"/>
<feature type="transmembrane region" description="Helical" evidence="1">
    <location>
        <begin position="70"/>
        <end position="103"/>
    </location>
</feature>
<dbReference type="AlphaFoldDB" id="D2V9Z0"/>
<reference evidence="2 3" key="1">
    <citation type="journal article" date="2010" name="Cell">
        <title>The genome of Naegleria gruberi illuminates early eukaryotic versatility.</title>
        <authorList>
            <person name="Fritz-Laylin L.K."/>
            <person name="Prochnik S.E."/>
            <person name="Ginger M.L."/>
            <person name="Dacks J.B."/>
            <person name="Carpenter M.L."/>
            <person name="Field M.C."/>
            <person name="Kuo A."/>
            <person name="Paredez A."/>
            <person name="Chapman J."/>
            <person name="Pham J."/>
            <person name="Shu S."/>
            <person name="Neupane R."/>
            <person name="Cipriano M."/>
            <person name="Mancuso J."/>
            <person name="Tu H."/>
            <person name="Salamov A."/>
            <person name="Lindquist E."/>
            <person name="Shapiro H."/>
            <person name="Lucas S."/>
            <person name="Grigoriev I.V."/>
            <person name="Cande W.Z."/>
            <person name="Fulton C."/>
            <person name="Rokhsar D.S."/>
            <person name="Dawson S.C."/>
        </authorList>
    </citation>
    <scope>NUCLEOTIDE SEQUENCE [LARGE SCALE GENOMIC DNA]</scope>
    <source>
        <strain evidence="2 3">NEG-M</strain>
    </source>
</reference>
<dbReference type="VEuPathDB" id="AmoebaDB:NAEGRDRAFT_65677"/>
<dbReference type="EMBL" id="GG738859">
    <property type="protein sequence ID" value="EFC46218.1"/>
    <property type="molecule type" value="Genomic_DNA"/>
</dbReference>
<gene>
    <name evidence="2" type="ORF">NAEGRDRAFT_65677</name>
</gene>
<dbReference type="KEGG" id="ngr:NAEGRDRAFT_65677"/>
<keyword evidence="1" id="KW-0812">Transmembrane</keyword>
<evidence type="ECO:0000313" key="2">
    <source>
        <dbReference type="EMBL" id="EFC46218.1"/>
    </source>
</evidence>
<evidence type="ECO:0000256" key="1">
    <source>
        <dbReference type="SAM" id="Phobius"/>
    </source>
</evidence>
<proteinExistence type="predicted"/>
<evidence type="ECO:0000313" key="3">
    <source>
        <dbReference type="Proteomes" id="UP000006671"/>
    </source>
</evidence>
<name>D2V9Z0_NAEGR</name>
<keyword evidence="1" id="KW-1133">Transmembrane helix</keyword>
<protein>
    <submittedName>
        <fullName evidence="2">Predicted protein</fullName>
    </submittedName>
</protein>
<feature type="transmembrane region" description="Helical" evidence="1">
    <location>
        <begin position="183"/>
        <end position="209"/>
    </location>
</feature>